<dbReference type="Proteomes" id="UP000231693">
    <property type="component" value="Unassembled WGS sequence"/>
</dbReference>
<keyword evidence="10" id="KW-1185">Reference proteome</keyword>
<dbReference type="OrthoDB" id="9801510at2"/>
<feature type="region of interest" description="Disordered" evidence="6">
    <location>
        <begin position="31"/>
        <end position="53"/>
    </location>
</feature>
<feature type="binding site" evidence="5">
    <location>
        <begin position="56"/>
        <end position="58"/>
    </location>
    <ligand>
        <name>phosphate</name>
        <dbReference type="ChEBI" id="CHEBI:43474"/>
    </ligand>
</feature>
<evidence type="ECO:0000256" key="7">
    <source>
        <dbReference type="SAM" id="SignalP"/>
    </source>
</evidence>
<dbReference type="NCBIfam" id="TIGR00975">
    <property type="entry name" value="3a0107s03"/>
    <property type="match status" value="1"/>
</dbReference>
<feature type="binding site" evidence="5">
    <location>
        <position position="86"/>
    </location>
    <ligand>
        <name>phosphate</name>
        <dbReference type="ChEBI" id="CHEBI:43474"/>
    </ligand>
</feature>
<sequence>MKLSRFSRVGAAAVATGALALTLTACGSDDPVGSTGGSDAPSEASELSGELNGAGSSAQEAAMDAWRAGFQSANGDVTVNYDPVGSGGGVTQFLKGGVAFAGSDAALSDDEVAEAKSVCLDGDVIELPVYISPIAVVFNLEGVDSLNLDAATIGKIFDGKITTWNDPAIADQNPDVDLPDTAITPVHRSDESGTTKNFTDYLAKAGADGWPYEADKVFPVEGGQSAKGTSGIIQTVTGGQGTISYADSSQAGDLGTVAIKVGDEYVAHSPEGAAAIVDTSPRVEGRGEFDFAMELDRTSTDPSTYPLVLVTYDIACATYEDQATADLVKGLFSYIVSEEGQQAAASAAGSAPISDTLRTNAQAGIDAISAKS</sequence>
<dbReference type="CDD" id="cd13565">
    <property type="entry name" value="PBP2_PstS"/>
    <property type="match status" value="1"/>
</dbReference>
<feature type="binding site" evidence="5">
    <location>
        <position position="104"/>
    </location>
    <ligand>
        <name>phosphate</name>
        <dbReference type="ChEBI" id="CHEBI:43474"/>
    </ligand>
</feature>
<organism evidence="9 10">
    <name type="scientific">Sediminihabitans luteus</name>
    <dbReference type="NCBI Taxonomy" id="1138585"/>
    <lineage>
        <taxon>Bacteria</taxon>
        <taxon>Bacillati</taxon>
        <taxon>Actinomycetota</taxon>
        <taxon>Actinomycetes</taxon>
        <taxon>Micrococcales</taxon>
        <taxon>Cellulomonadaceae</taxon>
        <taxon>Sediminihabitans</taxon>
    </lineage>
</organism>
<dbReference type="PROSITE" id="PS51257">
    <property type="entry name" value="PROKAR_LIPOPROTEIN"/>
    <property type="match status" value="1"/>
</dbReference>
<dbReference type="PIRSF" id="PIRSF002756">
    <property type="entry name" value="PstS"/>
    <property type="match status" value="1"/>
</dbReference>
<evidence type="ECO:0000256" key="6">
    <source>
        <dbReference type="SAM" id="MobiDB-lite"/>
    </source>
</evidence>
<gene>
    <name evidence="9" type="ORF">CLV28_2050</name>
</gene>
<feature type="chain" id="PRO_5039200551" description="Phosphate-binding protein" evidence="7">
    <location>
        <begin position="21"/>
        <end position="372"/>
    </location>
</feature>
<dbReference type="InterPro" id="IPR005673">
    <property type="entry name" value="ABC_phos-bd_PstS"/>
</dbReference>
<feature type="binding site" evidence="5">
    <location>
        <begin position="192"/>
        <end position="194"/>
    </location>
    <ligand>
        <name>phosphate</name>
        <dbReference type="ChEBI" id="CHEBI:43474"/>
    </ligand>
</feature>
<dbReference type="AlphaFoldDB" id="A0A2M9CEA6"/>
<dbReference type="InterPro" id="IPR024370">
    <property type="entry name" value="PBP_domain"/>
</dbReference>
<dbReference type="InterPro" id="IPR050962">
    <property type="entry name" value="Phosphate-bind_PstS"/>
</dbReference>
<comment type="caution">
    <text evidence="9">The sequence shown here is derived from an EMBL/GenBank/DDBJ whole genome shotgun (WGS) entry which is preliminary data.</text>
</comment>
<evidence type="ECO:0000256" key="1">
    <source>
        <dbReference type="ARBA" id="ARBA00008725"/>
    </source>
</evidence>
<reference evidence="9 10" key="1">
    <citation type="submission" date="2017-11" db="EMBL/GenBank/DDBJ databases">
        <title>Genomic Encyclopedia of Archaeal and Bacterial Type Strains, Phase II (KMG-II): From Individual Species to Whole Genera.</title>
        <authorList>
            <person name="Goeker M."/>
        </authorList>
    </citation>
    <scope>NUCLEOTIDE SEQUENCE [LARGE SCALE GENOMIC DNA]</scope>
    <source>
        <strain evidence="9 10">DSM 25478</strain>
    </source>
</reference>
<evidence type="ECO:0000256" key="2">
    <source>
        <dbReference type="ARBA" id="ARBA00022448"/>
    </source>
</evidence>
<comment type="similarity">
    <text evidence="1 4">Belongs to the PstS family.</text>
</comment>
<dbReference type="Gene3D" id="3.40.190.10">
    <property type="entry name" value="Periplasmic binding protein-like II"/>
    <property type="match status" value="2"/>
</dbReference>
<dbReference type="RefSeq" id="WP_100423230.1">
    <property type="nucleotide sequence ID" value="NZ_BOOX01000001.1"/>
</dbReference>
<dbReference type="PANTHER" id="PTHR42996">
    <property type="entry name" value="PHOSPHATE-BINDING PROTEIN PSTS"/>
    <property type="match status" value="1"/>
</dbReference>
<evidence type="ECO:0000313" key="10">
    <source>
        <dbReference type="Proteomes" id="UP000231693"/>
    </source>
</evidence>
<evidence type="ECO:0000256" key="3">
    <source>
        <dbReference type="ARBA" id="ARBA00022592"/>
    </source>
</evidence>
<evidence type="ECO:0000256" key="5">
    <source>
        <dbReference type="PIRSR" id="PIRSR002756-1"/>
    </source>
</evidence>
<feature type="domain" description="PBP" evidence="8">
    <location>
        <begin position="43"/>
        <end position="339"/>
    </location>
</feature>
<dbReference type="EMBL" id="PGFE01000003">
    <property type="protein sequence ID" value="PJJ70219.1"/>
    <property type="molecule type" value="Genomic_DNA"/>
</dbReference>
<name>A0A2M9CEA6_9CELL</name>
<keyword evidence="7" id="KW-0732">Signal</keyword>
<feature type="signal peptide" evidence="7">
    <location>
        <begin position="1"/>
        <end position="20"/>
    </location>
</feature>
<dbReference type="Pfam" id="PF12849">
    <property type="entry name" value="PBP_like_2"/>
    <property type="match status" value="1"/>
</dbReference>
<evidence type="ECO:0000259" key="8">
    <source>
        <dbReference type="Pfam" id="PF12849"/>
    </source>
</evidence>
<dbReference type="PANTHER" id="PTHR42996:SF1">
    <property type="entry name" value="PHOSPHATE-BINDING PROTEIN PSTS"/>
    <property type="match status" value="1"/>
</dbReference>
<evidence type="ECO:0000313" key="9">
    <source>
        <dbReference type="EMBL" id="PJJ70219.1"/>
    </source>
</evidence>
<accession>A0A2M9CEA6</accession>
<keyword evidence="2 4" id="KW-0813">Transport</keyword>
<evidence type="ECO:0000256" key="4">
    <source>
        <dbReference type="PIRNR" id="PIRNR002756"/>
    </source>
</evidence>
<keyword evidence="3 4" id="KW-0592">Phosphate transport</keyword>
<dbReference type="GO" id="GO:0042301">
    <property type="term" value="F:phosphate ion binding"/>
    <property type="evidence" value="ECO:0007669"/>
    <property type="project" value="InterPro"/>
</dbReference>
<protein>
    <recommendedName>
        <fullName evidence="4">Phosphate-binding protein</fullName>
    </recommendedName>
</protein>
<dbReference type="SUPFAM" id="SSF53850">
    <property type="entry name" value="Periplasmic binding protein-like II"/>
    <property type="match status" value="1"/>
</dbReference>
<dbReference type="GO" id="GO:0043190">
    <property type="term" value="C:ATP-binding cassette (ABC) transporter complex"/>
    <property type="evidence" value="ECO:0007669"/>
    <property type="project" value="InterPro"/>
</dbReference>
<proteinExistence type="inferred from homology"/>
<dbReference type="GO" id="GO:0035435">
    <property type="term" value="P:phosphate ion transmembrane transport"/>
    <property type="evidence" value="ECO:0007669"/>
    <property type="project" value="InterPro"/>
</dbReference>